<feature type="region of interest" description="Disordered" evidence="1">
    <location>
        <begin position="92"/>
        <end position="114"/>
    </location>
</feature>
<dbReference type="InParanoid" id="A0A0C3FVJ0"/>
<dbReference type="HOGENOM" id="CLU_1949622_0_0_1"/>
<protein>
    <submittedName>
        <fullName evidence="2">Uncharacterized protein</fullName>
    </submittedName>
</protein>
<proteinExistence type="predicted"/>
<dbReference type="EMBL" id="KN832977">
    <property type="protein sequence ID" value="KIM88490.1"/>
    <property type="molecule type" value="Genomic_DNA"/>
</dbReference>
<dbReference type="AlphaFoldDB" id="A0A0C3FVJ0"/>
<organism evidence="2 3">
    <name type="scientific">Piloderma croceum (strain F 1598)</name>
    <dbReference type="NCBI Taxonomy" id="765440"/>
    <lineage>
        <taxon>Eukaryota</taxon>
        <taxon>Fungi</taxon>
        <taxon>Dikarya</taxon>
        <taxon>Basidiomycota</taxon>
        <taxon>Agaricomycotina</taxon>
        <taxon>Agaricomycetes</taxon>
        <taxon>Agaricomycetidae</taxon>
        <taxon>Atheliales</taxon>
        <taxon>Atheliaceae</taxon>
        <taxon>Piloderma</taxon>
    </lineage>
</organism>
<evidence type="ECO:0000313" key="2">
    <source>
        <dbReference type="EMBL" id="KIM88490.1"/>
    </source>
</evidence>
<gene>
    <name evidence="2" type="ORF">PILCRDRAFT_258002</name>
</gene>
<reference evidence="3" key="2">
    <citation type="submission" date="2015-01" db="EMBL/GenBank/DDBJ databases">
        <title>Evolutionary Origins and Diversification of the Mycorrhizal Mutualists.</title>
        <authorList>
            <consortium name="DOE Joint Genome Institute"/>
            <consortium name="Mycorrhizal Genomics Consortium"/>
            <person name="Kohler A."/>
            <person name="Kuo A."/>
            <person name="Nagy L.G."/>
            <person name="Floudas D."/>
            <person name="Copeland A."/>
            <person name="Barry K.W."/>
            <person name="Cichocki N."/>
            <person name="Veneault-Fourrey C."/>
            <person name="LaButti K."/>
            <person name="Lindquist E.A."/>
            <person name="Lipzen A."/>
            <person name="Lundell T."/>
            <person name="Morin E."/>
            <person name="Murat C."/>
            <person name="Riley R."/>
            <person name="Ohm R."/>
            <person name="Sun H."/>
            <person name="Tunlid A."/>
            <person name="Henrissat B."/>
            <person name="Grigoriev I.V."/>
            <person name="Hibbett D.S."/>
            <person name="Martin F."/>
        </authorList>
    </citation>
    <scope>NUCLEOTIDE SEQUENCE [LARGE SCALE GENOMIC DNA]</scope>
    <source>
        <strain evidence="3">F 1598</strain>
    </source>
</reference>
<name>A0A0C3FVJ0_PILCF</name>
<dbReference type="Proteomes" id="UP000054166">
    <property type="component" value="Unassembled WGS sequence"/>
</dbReference>
<reference evidence="2 3" key="1">
    <citation type="submission" date="2014-04" db="EMBL/GenBank/DDBJ databases">
        <authorList>
            <consortium name="DOE Joint Genome Institute"/>
            <person name="Kuo A."/>
            <person name="Tarkka M."/>
            <person name="Buscot F."/>
            <person name="Kohler A."/>
            <person name="Nagy L.G."/>
            <person name="Floudas D."/>
            <person name="Copeland A."/>
            <person name="Barry K.W."/>
            <person name="Cichocki N."/>
            <person name="Veneault-Fourrey C."/>
            <person name="LaButti K."/>
            <person name="Lindquist E.A."/>
            <person name="Lipzen A."/>
            <person name="Lundell T."/>
            <person name="Morin E."/>
            <person name="Murat C."/>
            <person name="Sun H."/>
            <person name="Tunlid A."/>
            <person name="Henrissat B."/>
            <person name="Grigoriev I.V."/>
            <person name="Hibbett D.S."/>
            <person name="Martin F."/>
            <person name="Nordberg H.P."/>
            <person name="Cantor M.N."/>
            <person name="Hua S.X."/>
        </authorList>
    </citation>
    <scope>NUCLEOTIDE SEQUENCE [LARGE SCALE GENOMIC DNA]</scope>
    <source>
        <strain evidence="2 3">F 1598</strain>
    </source>
</reference>
<evidence type="ECO:0000313" key="3">
    <source>
        <dbReference type="Proteomes" id="UP000054166"/>
    </source>
</evidence>
<sequence length="129" mass="14750">MTLFLYKRNTASRQEMEDEGGETTYRIRAKAPVIWASKTSVLWYVSESDLFGAAYRVGYEEDRDWLRDVYQTNRDRMIDYYICTLPTKMRPSAPSLAQRHSSTGTTSAVSGTEAEPLRNSCSTLRSLCL</sequence>
<keyword evidence="3" id="KW-1185">Reference proteome</keyword>
<accession>A0A0C3FVJ0</accession>
<feature type="compositionally biased region" description="Low complexity" evidence="1">
    <location>
        <begin position="101"/>
        <end position="112"/>
    </location>
</feature>
<evidence type="ECO:0000256" key="1">
    <source>
        <dbReference type="SAM" id="MobiDB-lite"/>
    </source>
</evidence>